<dbReference type="Pfam" id="PF00571">
    <property type="entry name" value="CBS"/>
    <property type="match status" value="2"/>
</dbReference>
<keyword evidence="5" id="KW-1185">Reference proteome</keyword>
<evidence type="ECO:0000259" key="3">
    <source>
        <dbReference type="PROSITE" id="PS51371"/>
    </source>
</evidence>
<feature type="domain" description="CBS" evidence="3">
    <location>
        <begin position="8"/>
        <end position="68"/>
    </location>
</feature>
<dbReference type="Gene3D" id="3.10.580.10">
    <property type="entry name" value="CBS-domain"/>
    <property type="match status" value="1"/>
</dbReference>
<dbReference type="InterPro" id="IPR000644">
    <property type="entry name" value="CBS_dom"/>
</dbReference>
<dbReference type="InterPro" id="IPR051257">
    <property type="entry name" value="Diverse_CBS-Domain"/>
</dbReference>
<dbReference type="RefSeq" id="WP_024926555.1">
    <property type="nucleotide sequence ID" value="NZ_MDEO01000035.1"/>
</dbReference>
<dbReference type="Proteomes" id="UP000094412">
    <property type="component" value="Unassembled WGS sequence"/>
</dbReference>
<comment type="caution">
    <text evidence="4">The sequence shown here is derived from an EMBL/GenBank/DDBJ whole genome shotgun (WGS) entry which is preliminary data.</text>
</comment>
<evidence type="ECO:0000313" key="5">
    <source>
        <dbReference type="Proteomes" id="UP000094412"/>
    </source>
</evidence>
<dbReference type="PANTHER" id="PTHR43080">
    <property type="entry name" value="CBS DOMAIN-CONTAINING PROTEIN CBSX3, MITOCHONDRIAL"/>
    <property type="match status" value="1"/>
</dbReference>
<gene>
    <name evidence="4" type="ORF">QV13_18345</name>
</gene>
<dbReference type="OrthoDB" id="9807125at2"/>
<proteinExistence type="predicted"/>
<sequence length="143" mass="15496">MTVKAILEAKGHAVVTLGPNAKLAEAIQLLADRRIGALVITNGDRKIVGILSERDVVRVVAKEGAAALELPVRAVMTPKVKICNANHTVNEVMEIMTNGRFRHLPVEKDGLLDGIISIGDVVKRRIETVEREAEQIKAYIATA</sequence>
<dbReference type="SUPFAM" id="SSF54631">
    <property type="entry name" value="CBS-domain pair"/>
    <property type="match status" value="1"/>
</dbReference>
<feature type="domain" description="CBS" evidence="3">
    <location>
        <begin position="76"/>
        <end position="131"/>
    </location>
</feature>
<protein>
    <submittedName>
        <fullName evidence="4">Inosine-5-monophosphate dehydrogenase</fullName>
    </submittedName>
</protein>
<dbReference type="STRING" id="1566387.QV13_18345"/>
<dbReference type="AlphaFoldDB" id="A0A1C2DI39"/>
<evidence type="ECO:0000256" key="2">
    <source>
        <dbReference type="PROSITE-ProRule" id="PRU00703"/>
    </source>
</evidence>
<dbReference type="InterPro" id="IPR044725">
    <property type="entry name" value="CBSX3_CBS_dom"/>
</dbReference>
<dbReference type="PANTHER" id="PTHR43080:SF2">
    <property type="entry name" value="CBS DOMAIN-CONTAINING PROTEIN"/>
    <property type="match status" value="1"/>
</dbReference>
<dbReference type="CDD" id="cd04623">
    <property type="entry name" value="CBS_pair_bac_euk"/>
    <property type="match status" value="1"/>
</dbReference>
<accession>A0A1C2DI39</accession>
<evidence type="ECO:0000256" key="1">
    <source>
        <dbReference type="ARBA" id="ARBA00023122"/>
    </source>
</evidence>
<keyword evidence="1 2" id="KW-0129">CBS domain</keyword>
<dbReference type="SMART" id="SM00116">
    <property type="entry name" value="CBS"/>
    <property type="match status" value="2"/>
</dbReference>
<evidence type="ECO:0000313" key="4">
    <source>
        <dbReference type="EMBL" id="OCX14434.1"/>
    </source>
</evidence>
<dbReference type="EMBL" id="MDEO01000035">
    <property type="protein sequence ID" value="OCX14434.1"/>
    <property type="molecule type" value="Genomic_DNA"/>
</dbReference>
<dbReference type="InterPro" id="IPR046342">
    <property type="entry name" value="CBS_dom_sf"/>
</dbReference>
<dbReference type="PROSITE" id="PS51371">
    <property type="entry name" value="CBS"/>
    <property type="match status" value="2"/>
</dbReference>
<reference evidence="4 5" key="1">
    <citation type="submission" date="2016-08" db="EMBL/GenBank/DDBJ databases">
        <title>Whole genome sequence of Mesorhizobium sp. strain UASWS1009 isolated from industrial sewage.</title>
        <authorList>
            <person name="Crovadore J."/>
            <person name="Calmin G."/>
            <person name="Chablais R."/>
            <person name="Cochard B."/>
            <person name="Lefort F."/>
        </authorList>
    </citation>
    <scope>NUCLEOTIDE SEQUENCE [LARGE SCALE GENOMIC DNA]</scope>
    <source>
        <strain evidence="4 5">UASWS1009</strain>
    </source>
</reference>
<name>A0A1C2DI39_9HYPH</name>
<organism evidence="4 5">
    <name type="scientific">Mesorhizobium hungaricum</name>
    <dbReference type="NCBI Taxonomy" id="1566387"/>
    <lineage>
        <taxon>Bacteria</taxon>
        <taxon>Pseudomonadati</taxon>
        <taxon>Pseudomonadota</taxon>
        <taxon>Alphaproteobacteria</taxon>
        <taxon>Hyphomicrobiales</taxon>
        <taxon>Phyllobacteriaceae</taxon>
        <taxon>Mesorhizobium</taxon>
    </lineage>
</organism>